<organism evidence="10 11">
    <name type="scientific">Fibrella forsythiae</name>
    <dbReference type="NCBI Taxonomy" id="2817061"/>
    <lineage>
        <taxon>Bacteria</taxon>
        <taxon>Pseudomonadati</taxon>
        <taxon>Bacteroidota</taxon>
        <taxon>Cytophagia</taxon>
        <taxon>Cytophagales</taxon>
        <taxon>Spirosomataceae</taxon>
        <taxon>Fibrella</taxon>
    </lineage>
</organism>
<evidence type="ECO:0000256" key="1">
    <source>
        <dbReference type="ARBA" id="ARBA00004141"/>
    </source>
</evidence>
<accession>A0ABS3JHL7</accession>
<evidence type="ECO:0000256" key="6">
    <source>
        <dbReference type="ARBA" id="ARBA00023136"/>
    </source>
</evidence>
<sequence length="250" mass="27077">MTPTEPNHPQQEKPGYHPGSLRDVFTPRDGYRITPILMMINMAVFAVMVFSGVNIMSPSGQDLVRWGANFTTLTRAGEPWRLLTACFLHIGVIHLAVNMMSLRYLGMQIEPLLGSWRFLVAYLATGLTGSLGSLWWHNVAVSAGASGAIFGIEGVLLALVMTNLFNDEARKELLKSTLSVVGINLLIGISIGADNAAHIGGLLGGIGCGMVFYPGIRAELGWPVPQWMTAKWFAVGLPIIMVLITALLIF</sequence>
<evidence type="ECO:0000256" key="4">
    <source>
        <dbReference type="ARBA" id="ARBA00022801"/>
    </source>
</evidence>
<evidence type="ECO:0000259" key="9">
    <source>
        <dbReference type="Pfam" id="PF01694"/>
    </source>
</evidence>
<name>A0ABS3JHL7_9BACT</name>
<evidence type="ECO:0000256" key="5">
    <source>
        <dbReference type="ARBA" id="ARBA00022989"/>
    </source>
</evidence>
<feature type="domain" description="Peptidase S54 rhomboid" evidence="9">
    <location>
        <begin position="77"/>
        <end position="213"/>
    </location>
</feature>
<proteinExistence type="inferred from homology"/>
<dbReference type="PANTHER" id="PTHR43731">
    <property type="entry name" value="RHOMBOID PROTEASE"/>
    <property type="match status" value="1"/>
</dbReference>
<dbReference type="RefSeq" id="WP_207329449.1">
    <property type="nucleotide sequence ID" value="NZ_JAFMYW010000003.1"/>
</dbReference>
<dbReference type="InterPro" id="IPR022764">
    <property type="entry name" value="Peptidase_S54_rhomboid_dom"/>
</dbReference>
<protein>
    <submittedName>
        <fullName evidence="10">Rhomboid family intramembrane serine protease</fullName>
    </submittedName>
</protein>
<keyword evidence="5 8" id="KW-1133">Transmembrane helix</keyword>
<evidence type="ECO:0000313" key="11">
    <source>
        <dbReference type="Proteomes" id="UP000664628"/>
    </source>
</evidence>
<dbReference type="PANTHER" id="PTHR43731:SF14">
    <property type="entry name" value="PRESENILIN-ASSOCIATED RHOMBOID-LIKE PROTEIN, MITOCHONDRIAL"/>
    <property type="match status" value="1"/>
</dbReference>
<feature type="transmembrane region" description="Helical" evidence="8">
    <location>
        <begin position="197"/>
        <end position="216"/>
    </location>
</feature>
<keyword evidence="3 8" id="KW-0812">Transmembrane</keyword>
<feature type="transmembrane region" description="Helical" evidence="8">
    <location>
        <begin position="228"/>
        <end position="249"/>
    </location>
</feature>
<evidence type="ECO:0000313" key="10">
    <source>
        <dbReference type="EMBL" id="MBO0949493.1"/>
    </source>
</evidence>
<dbReference type="Gene3D" id="1.20.1540.10">
    <property type="entry name" value="Rhomboid-like"/>
    <property type="match status" value="1"/>
</dbReference>
<feature type="transmembrane region" description="Helical" evidence="8">
    <location>
        <begin position="118"/>
        <end position="137"/>
    </location>
</feature>
<comment type="subcellular location">
    <subcellularLocation>
        <location evidence="1">Membrane</location>
        <topology evidence="1">Multi-pass membrane protein</topology>
    </subcellularLocation>
</comment>
<feature type="transmembrane region" description="Helical" evidence="8">
    <location>
        <begin position="80"/>
        <end position="97"/>
    </location>
</feature>
<dbReference type="Pfam" id="PF01694">
    <property type="entry name" value="Rhomboid"/>
    <property type="match status" value="1"/>
</dbReference>
<feature type="region of interest" description="Disordered" evidence="7">
    <location>
        <begin position="1"/>
        <end position="22"/>
    </location>
</feature>
<dbReference type="GO" id="GO:0006508">
    <property type="term" value="P:proteolysis"/>
    <property type="evidence" value="ECO:0007669"/>
    <property type="project" value="UniProtKB-KW"/>
</dbReference>
<gene>
    <name evidence="10" type="ORF">J2I46_12935</name>
</gene>
<keyword evidence="11" id="KW-1185">Reference proteome</keyword>
<dbReference type="GO" id="GO:0008233">
    <property type="term" value="F:peptidase activity"/>
    <property type="evidence" value="ECO:0007669"/>
    <property type="project" value="UniProtKB-KW"/>
</dbReference>
<dbReference type="SUPFAM" id="SSF144091">
    <property type="entry name" value="Rhomboid-like"/>
    <property type="match status" value="1"/>
</dbReference>
<reference evidence="10 11" key="1">
    <citation type="submission" date="2021-03" db="EMBL/GenBank/DDBJ databases">
        <title>Fibrella sp. HMF5405 genome sequencing and assembly.</title>
        <authorList>
            <person name="Kang H."/>
            <person name="Kim H."/>
            <person name="Bae S."/>
            <person name="Joh K."/>
        </authorList>
    </citation>
    <scope>NUCLEOTIDE SEQUENCE [LARGE SCALE GENOMIC DNA]</scope>
    <source>
        <strain evidence="10 11">HMF5405</strain>
    </source>
</reference>
<evidence type="ECO:0000256" key="3">
    <source>
        <dbReference type="ARBA" id="ARBA00022692"/>
    </source>
</evidence>
<feature type="transmembrane region" description="Helical" evidence="8">
    <location>
        <begin position="143"/>
        <end position="161"/>
    </location>
</feature>
<evidence type="ECO:0000256" key="2">
    <source>
        <dbReference type="ARBA" id="ARBA00009045"/>
    </source>
</evidence>
<comment type="caution">
    <text evidence="10">The sequence shown here is derived from an EMBL/GenBank/DDBJ whole genome shotgun (WGS) entry which is preliminary data.</text>
</comment>
<dbReference type="Proteomes" id="UP000664628">
    <property type="component" value="Unassembled WGS sequence"/>
</dbReference>
<dbReference type="InterPro" id="IPR035952">
    <property type="entry name" value="Rhomboid-like_sf"/>
</dbReference>
<keyword evidence="4" id="KW-0378">Hydrolase</keyword>
<evidence type="ECO:0000256" key="7">
    <source>
        <dbReference type="SAM" id="MobiDB-lite"/>
    </source>
</evidence>
<feature type="transmembrane region" description="Helical" evidence="8">
    <location>
        <begin position="173"/>
        <end position="191"/>
    </location>
</feature>
<keyword evidence="10" id="KW-0645">Protease</keyword>
<evidence type="ECO:0000256" key="8">
    <source>
        <dbReference type="SAM" id="Phobius"/>
    </source>
</evidence>
<dbReference type="EMBL" id="JAFMYW010000003">
    <property type="protein sequence ID" value="MBO0949493.1"/>
    <property type="molecule type" value="Genomic_DNA"/>
</dbReference>
<dbReference type="InterPro" id="IPR050925">
    <property type="entry name" value="Rhomboid_protease_S54"/>
</dbReference>
<comment type="similarity">
    <text evidence="2">Belongs to the peptidase S54 family.</text>
</comment>
<keyword evidence="6 8" id="KW-0472">Membrane</keyword>
<feature type="transmembrane region" description="Helical" evidence="8">
    <location>
        <begin position="36"/>
        <end position="56"/>
    </location>
</feature>